<organism evidence="2 3">
    <name type="scientific">Etheostoma spectabile</name>
    <name type="common">orangethroat darter</name>
    <dbReference type="NCBI Taxonomy" id="54343"/>
    <lineage>
        <taxon>Eukaryota</taxon>
        <taxon>Metazoa</taxon>
        <taxon>Chordata</taxon>
        <taxon>Craniata</taxon>
        <taxon>Vertebrata</taxon>
        <taxon>Euteleostomi</taxon>
        <taxon>Actinopterygii</taxon>
        <taxon>Neopterygii</taxon>
        <taxon>Teleostei</taxon>
        <taxon>Neoteleostei</taxon>
        <taxon>Acanthomorphata</taxon>
        <taxon>Eupercaria</taxon>
        <taxon>Perciformes</taxon>
        <taxon>Percoidei</taxon>
        <taxon>Percidae</taxon>
        <taxon>Etheostomatinae</taxon>
        <taxon>Etheostoma</taxon>
    </lineage>
</organism>
<gene>
    <name evidence="2" type="ORF">FQN60_006866</name>
</gene>
<dbReference type="AlphaFoldDB" id="A0A5J5CFJ1"/>
<name>A0A5J5CFJ1_9PERO</name>
<dbReference type="EMBL" id="VOFY01000024">
    <property type="protein sequence ID" value="KAA8579773.1"/>
    <property type="molecule type" value="Genomic_DNA"/>
</dbReference>
<reference evidence="2 3" key="1">
    <citation type="submission" date="2019-08" db="EMBL/GenBank/DDBJ databases">
        <title>A chromosome-level genome assembly, high-density linkage maps, and genome scans reveal the genomic architecture of hybrid incompatibilities underlying speciation via character displacement in darters (Percidae: Etheostominae).</title>
        <authorList>
            <person name="Moran R.L."/>
            <person name="Catchen J.M."/>
            <person name="Fuller R.C."/>
        </authorList>
    </citation>
    <scope>NUCLEOTIDE SEQUENCE [LARGE SCALE GENOMIC DNA]</scope>
    <source>
        <strain evidence="2">EspeVRDwgs_2016</strain>
        <tissue evidence="2">Muscle</tissue>
    </source>
</reference>
<feature type="compositionally biased region" description="Basic and acidic residues" evidence="1">
    <location>
        <begin position="157"/>
        <end position="169"/>
    </location>
</feature>
<dbReference type="Proteomes" id="UP000327493">
    <property type="component" value="Chromosome 24"/>
</dbReference>
<protein>
    <submittedName>
        <fullName evidence="2">Uncharacterized protein</fullName>
    </submittedName>
</protein>
<accession>A0A5J5CFJ1</accession>
<comment type="caution">
    <text evidence="2">The sequence shown here is derived from an EMBL/GenBank/DDBJ whole genome shotgun (WGS) entry which is preliminary data.</text>
</comment>
<evidence type="ECO:0000256" key="1">
    <source>
        <dbReference type="SAM" id="MobiDB-lite"/>
    </source>
</evidence>
<keyword evidence="3" id="KW-1185">Reference proteome</keyword>
<sequence length="177" mass="18858">MNRQVKDIGVIIERLLGAVAMVNVLRLDGTDPVHDEDLADVESLLQQFGCDGHGVELSSSHFENQLHHRAHSESSRTGGVDLVPNGVTVHLEPRDLVMVAVVCFALAHLTLRSESGLLQPRPNALNPACVLRRGLTGGSGAGTLIGKEEAEAGDDWALDRGRCPGKEMGRPAASMEA</sequence>
<proteinExistence type="predicted"/>
<evidence type="ECO:0000313" key="2">
    <source>
        <dbReference type="EMBL" id="KAA8579773.1"/>
    </source>
</evidence>
<evidence type="ECO:0000313" key="3">
    <source>
        <dbReference type="Proteomes" id="UP000327493"/>
    </source>
</evidence>
<feature type="region of interest" description="Disordered" evidence="1">
    <location>
        <begin position="157"/>
        <end position="177"/>
    </location>
</feature>